<dbReference type="InterPro" id="IPR003923">
    <property type="entry name" value="TAF10"/>
</dbReference>
<feature type="compositionally biased region" description="Polar residues" evidence="6">
    <location>
        <begin position="23"/>
        <end position="47"/>
    </location>
</feature>
<keyword evidence="2" id="KW-0805">Transcription regulation</keyword>
<proteinExistence type="inferred from homology"/>
<evidence type="ECO:0000256" key="4">
    <source>
        <dbReference type="ARBA" id="ARBA00023242"/>
    </source>
</evidence>
<dbReference type="STRING" id="1263082.A0A068RSS3"/>
<evidence type="ECO:0000256" key="5">
    <source>
        <dbReference type="ARBA" id="ARBA00025730"/>
    </source>
</evidence>
<dbReference type="PANTHER" id="PTHR21242">
    <property type="entry name" value="TRANSCRIPTION INITIATION FACTOR TFIID SUBUNIT 10"/>
    <property type="match status" value="1"/>
</dbReference>
<evidence type="ECO:0000313" key="8">
    <source>
        <dbReference type="Proteomes" id="UP000027586"/>
    </source>
</evidence>
<feature type="compositionally biased region" description="Low complexity" evidence="6">
    <location>
        <begin position="71"/>
        <end position="80"/>
    </location>
</feature>
<dbReference type="PRINTS" id="PR01443">
    <property type="entry name" value="TFIID30KDSUB"/>
</dbReference>
<keyword evidence="4" id="KW-0539">Nucleus</keyword>
<evidence type="ECO:0000256" key="6">
    <source>
        <dbReference type="SAM" id="MobiDB-lite"/>
    </source>
</evidence>
<evidence type="ECO:0000256" key="2">
    <source>
        <dbReference type="ARBA" id="ARBA00023015"/>
    </source>
</evidence>
<evidence type="ECO:0000256" key="1">
    <source>
        <dbReference type="ARBA" id="ARBA00004123"/>
    </source>
</evidence>
<keyword evidence="8" id="KW-1185">Reference proteome</keyword>
<name>A0A068RSS3_9FUNG</name>
<protein>
    <submittedName>
        <fullName evidence="7">Transcription initiation factor iid taf10subunit</fullName>
    </submittedName>
</protein>
<dbReference type="VEuPathDB" id="FungiDB:LCOR_04619.1"/>
<reference evidence="7" key="1">
    <citation type="submission" date="2013-08" db="EMBL/GenBank/DDBJ databases">
        <title>Gene expansion shapes genome architecture in the human pathogen Lichtheimia corymbifera: an evolutionary genomics analysis in the ancient terrestrial Mucorales (Mucoromycotina).</title>
        <authorList>
            <person name="Schwartze V.U."/>
            <person name="Winter S."/>
            <person name="Shelest E."/>
            <person name="Marcet-Houben M."/>
            <person name="Horn F."/>
            <person name="Wehner S."/>
            <person name="Hoffmann K."/>
            <person name="Riege K."/>
            <person name="Sammeth M."/>
            <person name="Nowrousian M."/>
            <person name="Valiante V."/>
            <person name="Linde J."/>
            <person name="Jacobsen I.D."/>
            <person name="Marz M."/>
            <person name="Brakhage A.A."/>
            <person name="Gabaldon T."/>
            <person name="Bocker S."/>
            <person name="Voigt K."/>
        </authorList>
    </citation>
    <scope>NUCLEOTIDE SEQUENCE [LARGE SCALE GENOMIC DNA]</scope>
    <source>
        <strain evidence="7">FSU 9682</strain>
    </source>
</reference>
<dbReference type="OrthoDB" id="154356at2759"/>
<sequence length="248" mass="25995">MSDNHADSPATNSLTPMDLDVNAATTPEQQQVQVNPTGGSTEFQNPQVAMAAAAMRQTDATSMPPPPPRDPNNASSSAGAAPPPGMLPHGHFLPPMPLHPQVTPQTMAAGGAANAGAVPGGGIANAAATAAANNEPVVDPELAKKEKTLAEFLAMMDSYTPIIPDAVTDYYLSRTGFDCDDVRIKRLLALAAQKFVADIATDAFQYCKVRQSGNRKTGKDRKAVLTMDDLSAALGEYGVNVKKPDYYS</sequence>
<comment type="caution">
    <text evidence="7">The sequence shown here is derived from an EMBL/GenBank/DDBJ whole genome shotgun (WGS) entry which is preliminary data.</text>
</comment>
<dbReference type="GO" id="GO:0003743">
    <property type="term" value="F:translation initiation factor activity"/>
    <property type="evidence" value="ECO:0007669"/>
    <property type="project" value="UniProtKB-KW"/>
</dbReference>
<dbReference type="AlphaFoldDB" id="A0A068RSS3"/>
<evidence type="ECO:0000256" key="3">
    <source>
        <dbReference type="ARBA" id="ARBA00023163"/>
    </source>
</evidence>
<dbReference type="GO" id="GO:0016251">
    <property type="term" value="F:RNA polymerase II general transcription initiation factor activity"/>
    <property type="evidence" value="ECO:0007669"/>
    <property type="project" value="TreeGrafter"/>
</dbReference>
<comment type="similarity">
    <text evidence="5">Belongs to the TAF10 family.</text>
</comment>
<gene>
    <name evidence="7" type="ORF">LCOR_04619.1</name>
</gene>
<dbReference type="EMBL" id="CBTN010000016">
    <property type="protein sequence ID" value="CDH53243.1"/>
    <property type="molecule type" value="Genomic_DNA"/>
</dbReference>
<dbReference type="PANTHER" id="PTHR21242:SF0">
    <property type="entry name" value="TRANSCRIPTION INITIATION FACTOR TFIID SUBUNIT 10"/>
    <property type="match status" value="1"/>
</dbReference>
<comment type="subcellular location">
    <subcellularLocation>
        <location evidence="1">Nucleus</location>
    </subcellularLocation>
</comment>
<dbReference type="CDD" id="cd07982">
    <property type="entry name" value="HFD_TAF10"/>
    <property type="match status" value="1"/>
</dbReference>
<dbReference type="GO" id="GO:0005669">
    <property type="term" value="C:transcription factor TFIID complex"/>
    <property type="evidence" value="ECO:0007669"/>
    <property type="project" value="TreeGrafter"/>
</dbReference>
<dbReference type="GO" id="GO:0000124">
    <property type="term" value="C:SAGA complex"/>
    <property type="evidence" value="ECO:0007669"/>
    <property type="project" value="TreeGrafter"/>
</dbReference>
<organism evidence="7 8">
    <name type="scientific">Lichtheimia corymbifera JMRC:FSU:9682</name>
    <dbReference type="NCBI Taxonomy" id="1263082"/>
    <lineage>
        <taxon>Eukaryota</taxon>
        <taxon>Fungi</taxon>
        <taxon>Fungi incertae sedis</taxon>
        <taxon>Mucoromycota</taxon>
        <taxon>Mucoromycotina</taxon>
        <taxon>Mucoromycetes</taxon>
        <taxon>Mucorales</taxon>
        <taxon>Lichtheimiaceae</taxon>
        <taxon>Lichtheimia</taxon>
    </lineage>
</organism>
<dbReference type="Pfam" id="PF03540">
    <property type="entry name" value="TAF10"/>
    <property type="match status" value="1"/>
</dbReference>
<accession>A0A068RSS3</accession>
<feature type="region of interest" description="Disordered" evidence="6">
    <location>
        <begin position="1"/>
        <end position="94"/>
    </location>
</feature>
<dbReference type="GO" id="GO:1990841">
    <property type="term" value="F:promoter-specific chromatin binding"/>
    <property type="evidence" value="ECO:0007669"/>
    <property type="project" value="TreeGrafter"/>
</dbReference>
<dbReference type="GO" id="GO:0006367">
    <property type="term" value="P:transcription initiation at RNA polymerase II promoter"/>
    <property type="evidence" value="ECO:0007669"/>
    <property type="project" value="TreeGrafter"/>
</dbReference>
<dbReference type="Proteomes" id="UP000027586">
    <property type="component" value="Unassembled WGS sequence"/>
</dbReference>
<keyword evidence="3" id="KW-0804">Transcription</keyword>
<evidence type="ECO:0000313" key="7">
    <source>
        <dbReference type="EMBL" id="CDH53243.1"/>
    </source>
</evidence>